<evidence type="ECO:0000259" key="2">
    <source>
        <dbReference type="Pfam" id="PF05199"/>
    </source>
</evidence>
<reference evidence="3" key="1">
    <citation type="journal article" date="2023" name="Insect Mol. Biol.">
        <title>Genome sequencing provides insights into the evolution of gene families encoding plant cell wall-degrading enzymes in longhorned beetles.</title>
        <authorList>
            <person name="Shin N.R."/>
            <person name="Okamura Y."/>
            <person name="Kirsch R."/>
            <person name="Pauchet Y."/>
        </authorList>
    </citation>
    <scope>NUCLEOTIDE SEQUENCE</scope>
    <source>
        <strain evidence="3">AMC_N1</strain>
    </source>
</reference>
<protein>
    <recommendedName>
        <fullName evidence="2">Glucose-methanol-choline oxidoreductase C-terminal domain-containing protein</fullName>
    </recommendedName>
</protein>
<evidence type="ECO:0000313" key="4">
    <source>
        <dbReference type="Proteomes" id="UP001162162"/>
    </source>
</evidence>
<dbReference type="InterPro" id="IPR012132">
    <property type="entry name" value="GMC_OxRdtase"/>
</dbReference>
<proteinExistence type="inferred from homology"/>
<accession>A0AAV8Z3K0</accession>
<gene>
    <name evidence="3" type="ORF">NQ318_002271</name>
</gene>
<dbReference type="Pfam" id="PF05199">
    <property type="entry name" value="GMC_oxred_C"/>
    <property type="match status" value="1"/>
</dbReference>
<organism evidence="3 4">
    <name type="scientific">Aromia moschata</name>
    <dbReference type="NCBI Taxonomy" id="1265417"/>
    <lineage>
        <taxon>Eukaryota</taxon>
        <taxon>Metazoa</taxon>
        <taxon>Ecdysozoa</taxon>
        <taxon>Arthropoda</taxon>
        <taxon>Hexapoda</taxon>
        <taxon>Insecta</taxon>
        <taxon>Pterygota</taxon>
        <taxon>Neoptera</taxon>
        <taxon>Endopterygota</taxon>
        <taxon>Coleoptera</taxon>
        <taxon>Polyphaga</taxon>
        <taxon>Cucujiformia</taxon>
        <taxon>Chrysomeloidea</taxon>
        <taxon>Cerambycidae</taxon>
        <taxon>Cerambycinae</taxon>
        <taxon>Callichromatini</taxon>
        <taxon>Aromia</taxon>
    </lineage>
</organism>
<evidence type="ECO:0000256" key="1">
    <source>
        <dbReference type="ARBA" id="ARBA00010790"/>
    </source>
</evidence>
<dbReference type="Gene3D" id="3.50.50.60">
    <property type="entry name" value="FAD/NAD(P)-binding domain"/>
    <property type="match status" value="1"/>
</dbReference>
<feature type="domain" description="Glucose-methanol-choline oxidoreductase C-terminal" evidence="2">
    <location>
        <begin position="2"/>
        <end position="41"/>
    </location>
</feature>
<dbReference type="PANTHER" id="PTHR11552">
    <property type="entry name" value="GLUCOSE-METHANOL-CHOLINE GMC OXIDOREDUCTASE"/>
    <property type="match status" value="1"/>
</dbReference>
<dbReference type="GO" id="GO:0016614">
    <property type="term" value="F:oxidoreductase activity, acting on CH-OH group of donors"/>
    <property type="evidence" value="ECO:0007669"/>
    <property type="project" value="InterPro"/>
</dbReference>
<dbReference type="PANTHER" id="PTHR11552:SF227">
    <property type="entry name" value="GLUCOSE DEHYDROGENASE [FAD, QUINONE]-LIKE PROTEIN"/>
    <property type="match status" value="1"/>
</dbReference>
<evidence type="ECO:0000313" key="3">
    <source>
        <dbReference type="EMBL" id="KAJ8958478.1"/>
    </source>
</evidence>
<dbReference type="SUPFAM" id="SSF51905">
    <property type="entry name" value="FAD/NAD(P)-binding domain"/>
    <property type="match status" value="1"/>
</dbReference>
<dbReference type="InterPro" id="IPR036188">
    <property type="entry name" value="FAD/NAD-bd_sf"/>
</dbReference>
<dbReference type="GO" id="GO:0050660">
    <property type="term" value="F:flavin adenine dinucleotide binding"/>
    <property type="evidence" value="ECO:0007669"/>
    <property type="project" value="InterPro"/>
</dbReference>
<keyword evidence="4" id="KW-1185">Reference proteome</keyword>
<comment type="similarity">
    <text evidence="1">Belongs to the GMC oxidoreductase family.</text>
</comment>
<name>A0AAV8Z3K0_9CUCU</name>
<dbReference type="EMBL" id="JAPWTK010000017">
    <property type="protein sequence ID" value="KAJ8958478.1"/>
    <property type="molecule type" value="Genomic_DNA"/>
</dbReference>
<comment type="caution">
    <text evidence="3">The sequence shown here is derived from an EMBL/GenBank/DDBJ whole genome shotgun (WGS) entry which is preliminary data.</text>
</comment>
<dbReference type="InterPro" id="IPR007867">
    <property type="entry name" value="GMC_OxRtase_C"/>
</dbReference>
<sequence length="77" mass="8878">MLRQMTSTIFHPVGTCKMGPKNDGTAVVDPRLRVHGVRNLRGRRRQRHADHHQCPYECARDDDWSQVTKIMKLLVVG</sequence>
<dbReference type="AlphaFoldDB" id="A0AAV8Z3K0"/>
<dbReference type="Proteomes" id="UP001162162">
    <property type="component" value="Unassembled WGS sequence"/>
</dbReference>